<dbReference type="AlphaFoldDB" id="A0AAP0HR80"/>
<feature type="transmembrane region" description="Helical" evidence="3">
    <location>
        <begin position="52"/>
        <end position="72"/>
    </location>
</feature>
<evidence type="ECO:0000256" key="1">
    <source>
        <dbReference type="ARBA" id="ARBA00001478"/>
    </source>
</evidence>
<protein>
    <recommendedName>
        <fullName evidence="2">starch synthase</fullName>
        <ecNumber evidence="2">2.4.1.21</ecNumber>
    </recommendedName>
</protein>
<sequence>MVPLIICITRLVAQKGIHLIAHAIKRVEELGGQLILLGKASDGRVQRDFEGLANLVLAANVIALAWNVILSFKARK</sequence>
<keyword evidence="3" id="KW-0812">Transmembrane</keyword>
<dbReference type="EC" id="2.4.1.21" evidence="2"/>
<keyword evidence="5" id="KW-1185">Reference proteome</keyword>
<dbReference type="SUPFAM" id="SSF53756">
    <property type="entry name" value="UDP-Glycosyltransferase/glycogen phosphorylase"/>
    <property type="match status" value="1"/>
</dbReference>
<dbReference type="Gene3D" id="3.40.50.2000">
    <property type="entry name" value="Glycogen Phosphorylase B"/>
    <property type="match status" value="1"/>
</dbReference>
<proteinExistence type="predicted"/>
<evidence type="ECO:0000313" key="5">
    <source>
        <dbReference type="Proteomes" id="UP001419268"/>
    </source>
</evidence>
<reference evidence="4 5" key="1">
    <citation type="submission" date="2024-01" db="EMBL/GenBank/DDBJ databases">
        <title>Genome assemblies of Stephania.</title>
        <authorList>
            <person name="Yang L."/>
        </authorList>
    </citation>
    <scope>NUCLEOTIDE SEQUENCE [LARGE SCALE GENOMIC DNA]</scope>
    <source>
        <strain evidence="4">JXDWG</strain>
        <tissue evidence="4">Leaf</tissue>
    </source>
</reference>
<dbReference type="Proteomes" id="UP001419268">
    <property type="component" value="Unassembled WGS sequence"/>
</dbReference>
<evidence type="ECO:0000256" key="3">
    <source>
        <dbReference type="SAM" id="Phobius"/>
    </source>
</evidence>
<dbReference type="GO" id="GO:0009011">
    <property type="term" value="F:alpha-1,4-glucan glucosyltransferase (ADP-glucose donor) activity"/>
    <property type="evidence" value="ECO:0007669"/>
    <property type="project" value="UniProtKB-EC"/>
</dbReference>
<name>A0AAP0HR80_9MAGN</name>
<keyword evidence="3" id="KW-1133">Transmembrane helix</keyword>
<evidence type="ECO:0000313" key="4">
    <source>
        <dbReference type="EMBL" id="KAK9093987.1"/>
    </source>
</evidence>
<comment type="catalytic activity">
    <reaction evidence="1">
        <text>[(1-&gt;4)-alpha-D-glucosyl](n) + ADP-alpha-D-glucose = [(1-&gt;4)-alpha-D-glucosyl](n+1) + ADP + H(+)</text>
        <dbReference type="Rhea" id="RHEA:18189"/>
        <dbReference type="Rhea" id="RHEA-COMP:9584"/>
        <dbReference type="Rhea" id="RHEA-COMP:9587"/>
        <dbReference type="ChEBI" id="CHEBI:15378"/>
        <dbReference type="ChEBI" id="CHEBI:15444"/>
        <dbReference type="ChEBI" id="CHEBI:57498"/>
        <dbReference type="ChEBI" id="CHEBI:456216"/>
        <dbReference type="EC" id="2.4.1.21"/>
    </reaction>
</comment>
<evidence type="ECO:0000256" key="2">
    <source>
        <dbReference type="ARBA" id="ARBA00012588"/>
    </source>
</evidence>
<gene>
    <name evidence="4" type="ORF">Scep_025456</name>
</gene>
<accession>A0AAP0HR80</accession>
<dbReference type="EMBL" id="JBBNAG010000011">
    <property type="protein sequence ID" value="KAK9093987.1"/>
    <property type="molecule type" value="Genomic_DNA"/>
</dbReference>
<keyword evidence="3" id="KW-0472">Membrane</keyword>
<dbReference type="PANTHER" id="PTHR46083">
    <property type="match status" value="1"/>
</dbReference>
<dbReference type="PANTHER" id="PTHR46083:SF1">
    <property type="entry name" value="GLYCOGEN SYNTHASE 2-RELATED"/>
    <property type="match status" value="1"/>
</dbReference>
<comment type="caution">
    <text evidence="4">The sequence shown here is derived from an EMBL/GenBank/DDBJ whole genome shotgun (WGS) entry which is preliminary data.</text>
</comment>
<organism evidence="4 5">
    <name type="scientific">Stephania cephalantha</name>
    <dbReference type="NCBI Taxonomy" id="152367"/>
    <lineage>
        <taxon>Eukaryota</taxon>
        <taxon>Viridiplantae</taxon>
        <taxon>Streptophyta</taxon>
        <taxon>Embryophyta</taxon>
        <taxon>Tracheophyta</taxon>
        <taxon>Spermatophyta</taxon>
        <taxon>Magnoliopsida</taxon>
        <taxon>Ranunculales</taxon>
        <taxon>Menispermaceae</taxon>
        <taxon>Menispermoideae</taxon>
        <taxon>Cissampelideae</taxon>
        <taxon>Stephania</taxon>
    </lineage>
</organism>